<evidence type="ECO:0000313" key="2">
    <source>
        <dbReference type="Proteomes" id="UP000189966"/>
    </source>
</evidence>
<accession>A0A1T5HZT5</accession>
<evidence type="ECO:0008006" key="3">
    <source>
        <dbReference type="Google" id="ProtNLM"/>
    </source>
</evidence>
<name>A0A1T5HZT5_9GAMM</name>
<dbReference type="InterPro" id="IPR011990">
    <property type="entry name" value="TPR-like_helical_dom_sf"/>
</dbReference>
<dbReference type="InterPro" id="IPR027417">
    <property type="entry name" value="P-loop_NTPase"/>
</dbReference>
<dbReference type="SUPFAM" id="SSF52540">
    <property type="entry name" value="P-loop containing nucleoside triphosphate hydrolases"/>
    <property type="match status" value="1"/>
</dbReference>
<proteinExistence type="predicted"/>
<gene>
    <name evidence="1" type="ORF">CZ809_01875</name>
</gene>
<reference evidence="1 2" key="1">
    <citation type="submission" date="2017-02" db="EMBL/GenBank/DDBJ databases">
        <authorList>
            <person name="Peterson S.W."/>
        </authorList>
    </citation>
    <scope>NUCLEOTIDE SEQUENCE [LARGE SCALE GENOMIC DNA]</scope>
    <source>
        <strain evidence="2">type strain: NCCB 100098</strain>
    </source>
</reference>
<dbReference type="EMBL" id="FUZI01000003">
    <property type="protein sequence ID" value="SKC32359.1"/>
    <property type="molecule type" value="Genomic_DNA"/>
</dbReference>
<dbReference type="SUPFAM" id="SSF48452">
    <property type="entry name" value="TPR-like"/>
    <property type="match status" value="1"/>
</dbReference>
<dbReference type="RefSeq" id="WP_080157253.1">
    <property type="nucleotide sequence ID" value="NZ_FUZI01000003.1"/>
</dbReference>
<sequence length="654" mass="75804">MSIRAPLGYGVYDFISSFKNALEKQKPRFLRIDCSEVLTKAQVENQIKADTNQPLSQLIYLFSTKVEEEVYFIIFDNIKSKINADALMYLTNLPDSLPEFGKNTFFIFSSSVTIKQFRSFHVELDALTLHESQLILNDRFGSMQFTQSQIAQIHERSEGVVDKLEQIMDFLENSSVEEVLAHDELFDDDFHLAHIPKTTLNQIDLLFTDRSKELTLKMLNILSILKNGETLTNLSQDKLGAGLNPKHVQELVRFELATTVKIDLSTTIIKINPIIKDYILSKMTKEDIFSISNAYLNVTVIPTRTGVKLSSLNRKVYQTGYSTEEDNTGTLLLYSIESCLQNIRYNERVGDCNEMNERRLNKLRFYSSSYIYILRNSGRYAETISAVDLLLDTIKEIDKDNLYKYYEHMASAYRMRANYSEAEKYLNLCEDLCPEDKGTLESVYVERLHLLEQTDINAAITLARARKNNYHKKSVAFILSDVVLAGTKNIDEKLKTLVRLEKRARKLGYSTLANNILFEINHGRTNVEKIKQLDKVIESGRSSYNYCRATIYKYEAIVDSGMYDRIKDQDINSLSNIYNYLFRQKFDILFVKCHKLLWDIAAYRQRQDIICTIYYKGTIVWRLNSDLENEEKYLALFKGFEELIVLNSLVHKTE</sequence>
<protein>
    <recommendedName>
        <fullName evidence="3">Tetratricopeptide repeat protein</fullName>
    </recommendedName>
</protein>
<evidence type="ECO:0000313" key="1">
    <source>
        <dbReference type="EMBL" id="SKC32359.1"/>
    </source>
</evidence>
<organism evidence="1 2">
    <name type="scientific">Photobacterium piscicola</name>
    <dbReference type="NCBI Taxonomy" id="1378299"/>
    <lineage>
        <taxon>Bacteria</taxon>
        <taxon>Pseudomonadati</taxon>
        <taxon>Pseudomonadota</taxon>
        <taxon>Gammaproteobacteria</taxon>
        <taxon>Vibrionales</taxon>
        <taxon>Vibrionaceae</taxon>
        <taxon>Photobacterium</taxon>
    </lineage>
</organism>
<dbReference type="AlphaFoldDB" id="A0A1T5HZT5"/>
<dbReference type="Proteomes" id="UP000189966">
    <property type="component" value="Unassembled WGS sequence"/>
</dbReference>